<comment type="caution">
    <text evidence="1">The sequence shown here is derived from an EMBL/GenBank/DDBJ whole genome shotgun (WGS) entry which is preliminary data.</text>
</comment>
<sequence length="362" mass="41605">MFRSIIRINLKFKIFTNSSRRWYSSPLCHYGLCIDVDGVLIKGKSIIPETKPALQFLNGENSLNKKIPFILLTNGGGITEEKKAQQLSKMLDFPIKSCQIVLAHSPMKELVPIYYDAEILIVGGKNDNCRIVAENYGFKKVVLPSDILAWNPRIWPFSEVREEDLKWIRKRDFSNVKIEAVMVFHDSRDWGRDLQITLDVLRSKEGYVDTLASQSDLITRRIPLFAQGSFRLALESLFEKMTGLKLKYELFGKPELVTYNYAQKILVDYAVELTGNHLPNRKIYAVGDNPRSDIVGANRYGWNSILVKTGVFQGEEIESQYSANHVADNILHAVKWRSFSQLLEHLIRIEYLIGVEHFIKTF</sequence>
<reference evidence="1" key="1">
    <citation type="submission" date="2021-06" db="EMBL/GenBank/DDBJ databases">
        <authorList>
            <person name="Kallberg Y."/>
            <person name="Tangrot J."/>
            <person name="Rosling A."/>
        </authorList>
    </citation>
    <scope>NUCLEOTIDE SEQUENCE</scope>
    <source>
        <strain evidence="1">AZ414A</strain>
    </source>
</reference>
<dbReference type="OrthoDB" id="10251048at2759"/>
<dbReference type="SUPFAM" id="SSF56784">
    <property type="entry name" value="HAD-like"/>
    <property type="match status" value="1"/>
</dbReference>
<dbReference type="Pfam" id="PF13242">
    <property type="entry name" value="Hydrolase_like"/>
    <property type="match status" value="1"/>
</dbReference>
<dbReference type="Proteomes" id="UP000789706">
    <property type="component" value="Unassembled WGS sequence"/>
</dbReference>
<dbReference type="InterPro" id="IPR006357">
    <property type="entry name" value="HAD-SF_hydro_IIA"/>
</dbReference>
<dbReference type="InterPro" id="IPR036412">
    <property type="entry name" value="HAD-like_sf"/>
</dbReference>
<dbReference type="GO" id="GO:0005739">
    <property type="term" value="C:mitochondrion"/>
    <property type="evidence" value="ECO:0007669"/>
    <property type="project" value="TreeGrafter"/>
</dbReference>
<dbReference type="PANTHER" id="PTHR14269">
    <property type="entry name" value="CDP-DIACYLGLYCEROL--GLYCEROL-3-PHOSPHATE 3-PHOSPHATIDYLTRANSFERASE-RELATED"/>
    <property type="match status" value="1"/>
</dbReference>
<dbReference type="NCBIfam" id="TIGR01456">
    <property type="entry name" value="CECR5"/>
    <property type="match status" value="1"/>
</dbReference>
<organism evidence="1 2">
    <name type="scientific">Diversispora eburnea</name>
    <dbReference type="NCBI Taxonomy" id="1213867"/>
    <lineage>
        <taxon>Eukaryota</taxon>
        <taxon>Fungi</taxon>
        <taxon>Fungi incertae sedis</taxon>
        <taxon>Mucoromycota</taxon>
        <taxon>Glomeromycotina</taxon>
        <taxon>Glomeromycetes</taxon>
        <taxon>Diversisporales</taxon>
        <taxon>Diversisporaceae</taxon>
        <taxon>Diversispora</taxon>
    </lineage>
</organism>
<dbReference type="Gene3D" id="3.40.50.1000">
    <property type="entry name" value="HAD superfamily/HAD-like"/>
    <property type="match status" value="2"/>
</dbReference>
<proteinExistence type="predicted"/>
<dbReference type="AlphaFoldDB" id="A0A9N8ZMZ8"/>
<evidence type="ECO:0000313" key="1">
    <source>
        <dbReference type="EMBL" id="CAG8501057.1"/>
    </source>
</evidence>
<dbReference type="EMBL" id="CAJVPK010000371">
    <property type="protein sequence ID" value="CAG8501057.1"/>
    <property type="molecule type" value="Genomic_DNA"/>
</dbReference>
<dbReference type="GO" id="GO:0046474">
    <property type="term" value="P:glycerophospholipid biosynthetic process"/>
    <property type="evidence" value="ECO:0007669"/>
    <property type="project" value="TreeGrafter"/>
</dbReference>
<dbReference type="NCBIfam" id="TIGR01460">
    <property type="entry name" value="HAD-SF-IIA"/>
    <property type="match status" value="1"/>
</dbReference>
<dbReference type="InterPro" id="IPR050324">
    <property type="entry name" value="CDP-alcohol_PTase-I"/>
</dbReference>
<dbReference type="Pfam" id="PF13344">
    <property type="entry name" value="Hydrolase_6"/>
    <property type="match status" value="1"/>
</dbReference>
<dbReference type="InterPro" id="IPR023214">
    <property type="entry name" value="HAD_sf"/>
</dbReference>
<protein>
    <submittedName>
        <fullName evidence="1">10024_t:CDS:1</fullName>
    </submittedName>
</protein>
<accession>A0A9N8ZMZ8</accession>
<keyword evidence="2" id="KW-1185">Reference proteome</keyword>
<dbReference type="PANTHER" id="PTHR14269:SF4">
    <property type="entry name" value="CAT EYE SYNDROME CRITICAL REGION PROTEIN 5"/>
    <property type="match status" value="1"/>
</dbReference>
<dbReference type="InterPro" id="IPR006353">
    <property type="entry name" value="HAD-SF_hydro_IIA_CECR5"/>
</dbReference>
<evidence type="ECO:0000313" key="2">
    <source>
        <dbReference type="Proteomes" id="UP000789706"/>
    </source>
</evidence>
<name>A0A9N8ZMZ8_9GLOM</name>
<gene>
    <name evidence="1" type="ORF">DEBURN_LOCUS4678</name>
</gene>